<organism evidence="1 2">
    <name type="scientific">Plesiocystis pacifica SIR-1</name>
    <dbReference type="NCBI Taxonomy" id="391625"/>
    <lineage>
        <taxon>Bacteria</taxon>
        <taxon>Pseudomonadati</taxon>
        <taxon>Myxococcota</taxon>
        <taxon>Polyangia</taxon>
        <taxon>Nannocystales</taxon>
        <taxon>Nannocystaceae</taxon>
        <taxon>Plesiocystis</taxon>
    </lineage>
</organism>
<name>A6G2P5_9BACT</name>
<dbReference type="Proteomes" id="UP000005801">
    <property type="component" value="Unassembled WGS sequence"/>
</dbReference>
<comment type="caution">
    <text evidence="1">The sequence shown here is derived from an EMBL/GenBank/DDBJ whole genome shotgun (WGS) entry which is preliminary data.</text>
</comment>
<proteinExistence type="predicted"/>
<gene>
    <name evidence="1" type="ORF">PPSIR1_31638</name>
</gene>
<accession>A6G2P5</accession>
<dbReference type="STRING" id="391625.PPSIR1_31638"/>
<sequence length="160" mass="17422">MPASKGARVEYASRNELVAVAGPVVIRMMDGRATTIEDYRRLMPVLEVAMEQDPAVGFLHVFHSGTPPATPEVRRHAAQLFEPLAARLASVMILTGDGLSSKLMRNSAQSVKSILRNSSFDVARSIDEGARMLALDLVGIDPELLASQCEELHVHMRSLS</sequence>
<reference evidence="1 2" key="1">
    <citation type="submission" date="2007-06" db="EMBL/GenBank/DDBJ databases">
        <authorList>
            <person name="Shimkets L."/>
            <person name="Ferriera S."/>
            <person name="Johnson J."/>
            <person name="Kravitz S."/>
            <person name="Beeson K."/>
            <person name="Sutton G."/>
            <person name="Rogers Y.-H."/>
            <person name="Friedman R."/>
            <person name="Frazier M."/>
            <person name="Venter J.C."/>
        </authorList>
    </citation>
    <scope>NUCLEOTIDE SEQUENCE [LARGE SCALE GENOMIC DNA]</scope>
    <source>
        <strain evidence="1 2">SIR-1</strain>
    </source>
</reference>
<dbReference type="EMBL" id="ABCS01000016">
    <property type="protein sequence ID" value="EDM79745.1"/>
    <property type="molecule type" value="Genomic_DNA"/>
</dbReference>
<protein>
    <submittedName>
        <fullName evidence="1">Uncharacterized protein</fullName>
    </submittedName>
</protein>
<keyword evidence="2" id="KW-1185">Reference proteome</keyword>
<dbReference type="RefSeq" id="WP_006970994.1">
    <property type="nucleotide sequence ID" value="NZ_ABCS01000016.1"/>
</dbReference>
<dbReference type="AlphaFoldDB" id="A6G2P5"/>
<evidence type="ECO:0000313" key="2">
    <source>
        <dbReference type="Proteomes" id="UP000005801"/>
    </source>
</evidence>
<evidence type="ECO:0000313" key="1">
    <source>
        <dbReference type="EMBL" id="EDM79745.1"/>
    </source>
</evidence>